<feature type="domain" description="Thioredoxin" evidence="5">
    <location>
        <begin position="233"/>
        <end position="372"/>
    </location>
</feature>
<dbReference type="GO" id="GO:0030313">
    <property type="term" value="C:cell envelope"/>
    <property type="evidence" value="ECO:0007669"/>
    <property type="project" value="UniProtKB-SubCell"/>
</dbReference>
<evidence type="ECO:0000259" key="5">
    <source>
        <dbReference type="PROSITE" id="PS51352"/>
    </source>
</evidence>
<dbReference type="AlphaFoldDB" id="A0A644TR92"/>
<gene>
    <name evidence="6" type="primary">resA_13</name>
    <name evidence="6" type="ORF">SDC9_14893</name>
</gene>
<name>A0A644TR92_9ZZZZ</name>
<dbReference type="PROSITE" id="PS51352">
    <property type="entry name" value="THIOREDOXIN_2"/>
    <property type="match status" value="1"/>
</dbReference>
<organism evidence="6">
    <name type="scientific">bioreactor metagenome</name>
    <dbReference type="NCBI Taxonomy" id="1076179"/>
    <lineage>
        <taxon>unclassified sequences</taxon>
        <taxon>metagenomes</taxon>
        <taxon>ecological metagenomes</taxon>
    </lineage>
</organism>
<dbReference type="InterPro" id="IPR013740">
    <property type="entry name" value="Redoxin"/>
</dbReference>
<comment type="caution">
    <text evidence="6">The sequence shown here is derived from an EMBL/GenBank/DDBJ whole genome shotgun (WGS) entry which is preliminary data.</text>
</comment>
<keyword evidence="2" id="KW-0201">Cytochrome c-type biogenesis</keyword>
<comment type="subcellular location">
    <subcellularLocation>
        <location evidence="1">Cell envelope</location>
    </subcellularLocation>
</comment>
<dbReference type="InterPro" id="IPR050553">
    <property type="entry name" value="Thioredoxin_ResA/DsbE_sf"/>
</dbReference>
<protein>
    <submittedName>
        <fullName evidence="6">Thiol-disulfide oxidoreductase ResA</fullName>
    </submittedName>
</protein>
<accession>A0A644TR92</accession>
<keyword evidence="3" id="KW-1015">Disulfide bond</keyword>
<dbReference type="GO" id="GO:0016491">
    <property type="term" value="F:oxidoreductase activity"/>
    <property type="evidence" value="ECO:0007669"/>
    <property type="project" value="InterPro"/>
</dbReference>
<sequence length="372" mass="41530">MVLRISRLLLLIFVTILFSSVNGQNPATISGKLKGDIIAGIALSMSDPLVMASVPLTATTASDGVFAFDLQVNELTLYKLSIAADNYIFIFVRPDDRISLELNRERLGSLPVVEGSPDTRILYDMAEKSATFERKMDSLGRRYTSSQGQPDFAEIMPVIEQEYNKLEQGKREVLRNQLMANAGSPAALLLIEKLDISADFDVYDSVANASGRSYPFFKPAADLKQKVAFERKLATGNPAPEISLPAPDGVETKLSSLRGKVVLIDFWASWCSPCRRENPEVVRIYNRFRDNGFEVFGVSLDRDRDAWLNAIEKDGLVWTQVSDLKYWQSQAAQAYGVKSIPHTVLIDREGKIIARRLRGKALERKLEEVFGD</sequence>
<evidence type="ECO:0000256" key="2">
    <source>
        <dbReference type="ARBA" id="ARBA00022748"/>
    </source>
</evidence>
<dbReference type="PANTHER" id="PTHR42852">
    <property type="entry name" value="THIOL:DISULFIDE INTERCHANGE PROTEIN DSBE"/>
    <property type="match status" value="1"/>
</dbReference>
<dbReference type="EMBL" id="VSSQ01000045">
    <property type="protein sequence ID" value="MPL69159.1"/>
    <property type="molecule type" value="Genomic_DNA"/>
</dbReference>
<evidence type="ECO:0000256" key="3">
    <source>
        <dbReference type="ARBA" id="ARBA00023157"/>
    </source>
</evidence>
<evidence type="ECO:0000313" key="6">
    <source>
        <dbReference type="EMBL" id="MPL69159.1"/>
    </source>
</evidence>
<dbReference type="PANTHER" id="PTHR42852:SF6">
    <property type="entry name" value="THIOL:DISULFIDE INTERCHANGE PROTEIN DSBE"/>
    <property type="match status" value="1"/>
</dbReference>
<dbReference type="SUPFAM" id="SSF52833">
    <property type="entry name" value="Thioredoxin-like"/>
    <property type="match status" value="1"/>
</dbReference>
<evidence type="ECO:0000256" key="1">
    <source>
        <dbReference type="ARBA" id="ARBA00004196"/>
    </source>
</evidence>
<evidence type="ECO:0000256" key="4">
    <source>
        <dbReference type="ARBA" id="ARBA00023284"/>
    </source>
</evidence>
<dbReference type="Pfam" id="PF08534">
    <property type="entry name" value="Redoxin"/>
    <property type="match status" value="1"/>
</dbReference>
<dbReference type="InterPro" id="IPR036249">
    <property type="entry name" value="Thioredoxin-like_sf"/>
</dbReference>
<keyword evidence="4" id="KW-0676">Redox-active center</keyword>
<dbReference type="Gene3D" id="3.40.30.10">
    <property type="entry name" value="Glutaredoxin"/>
    <property type="match status" value="1"/>
</dbReference>
<dbReference type="CDD" id="cd02966">
    <property type="entry name" value="TlpA_like_family"/>
    <property type="match status" value="1"/>
</dbReference>
<dbReference type="InterPro" id="IPR013766">
    <property type="entry name" value="Thioredoxin_domain"/>
</dbReference>
<proteinExistence type="predicted"/>
<dbReference type="GO" id="GO:0017004">
    <property type="term" value="P:cytochrome complex assembly"/>
    <property type="evidence" value="ECO:0007669"/>
    <property type="project" value="UniProtKB-KW"/>
</dbReference>
<reference evidence="6" key="1">
    <citation type="submission" date="2019-08" db="EMBL/GenBank/DDBJ databases">
        <authorList>
            <person name="Kucharzyk K."/>
            <person name="Murdoch R.W."/>
            <person name="Higgins S."/>
            <person name="Loffler F."/>
        </authorList>
    </citation>
    <scope>NUCLEOTIDE SEQUENCE</scope>
</reference>